<comment type="similarity">
    <text evidence="1">Belongs to the histidine acid phosphatase family.</text>
</comment>
<evidence type="ECO:0000256" key="3">
    <source>
        <dbReference type="ARBA" id="ARBA00022801"/>
    </source>
</evidence>
<evidence type="ECO:0000313" key="6">
    <source>
        <dbReference type="Proteomes" id="UP001390339"/>
    </source>
</evidence>
<reference evidence="5 6" key="1">
    <citation type="journal article" date="2024" name="IMA Fungus">
        <title>Apiospora arundinis, a panoply of carbohydrate-active enzymes and secondary metabolites.</title>
        <authorList>
            <person name="Sorensen T."/>
            <person name="Petersen C."/>
            <person name="Muurmann A.T."/>
            <person name="Christiansen J.V."/>
            <person name="Brundto M.L."/>
            <person name="Overgaard C.K."/>
            <person name="Boysen A.T."/>
            <person name="Wollenberg R.D."/>
            <person name="Larsen T.O."/>
            <person name="Sorensen J.L."/>
            <person name="Nielsen K.L."/>
            <person name="Sondergaard T.E."/>
        </authorList>
    </citation>
    <scope>NUCLEOTIDE SEQUENCE [LARGE SCALE GENOMIC DNA]</scope>
    <source>
        <strain evidence="5 6">AAU 773</strain>
    </source>
</reference>
<proteinExistence type="inferred from homology"/>
<keyword evidence="6" id="KW-1185">Reference proteome</keyword>
<feature type="compositionally biased region" description="Low complexity" evidence="4">
    <location>
        <begin position="424"/>
        <end position="433"/>
    </location>
</feature>
<dbReference type="InterPro" id="IPR000560">
    <property type="entry name" value="His_Pase_clade-2"/>
</dbReference>
<sequence>MTTLTPRPPYTQEELKALYPADLDLQLVQILLRHGERSPVSARFQNAGLPAFWPYCSAVTQLKAAVLDRSANTGTPHTFSTLEWKRRLEAFGAHDEPVIASGPGGELDAICDMGMLTDTGRITTYDLGTRLRHLYVDQLRFLPPALANADSLYLRATPIPRALESLKQTFTGLYPPHTRAPDFPAPSILTRAPADETLFPNDSNCRRFAALSRAFAQRAADRWNDTPDMAYLQKLYGAWMPEDSPRVAVDGKPRLSGIMDTVNSTLAHGPETRLPGKFYDKKGLAIVEKIGVEEWFAGYKESREYRALGIGGLMGDVVSRMVGSAERSTADGEYESAHDLDAASIKRGTAATPIRFGLSGCHDTTLAAVLASLGAFEGDKWPPYTSHIAIEMFRKAEHVRSPSGAQGDASLQGSKPMIPPTEARSTSGTTSPRSSWFGGLTSWFGGSSVKPGAPPPGIGRKPTTDLTADEKRKLEGYYVRLRYNDTIVKVPGCSKPGNHLEGNDSFCTLEAFKSIVDKYVPKDWKAECKANLGAPAFPTKPEPAGH</sequence>
<dbReference type="Gene3D" id="3.40.50.1240">
    <property type="entry name" value="Phosphoglycerate mutase-like"/>
    <property type="match status" value="1"/>
</dbReference>
<comment type="caution">
    <text evidence="5">The sequence shown here is derived from an EMBL/GenBank/DDBJ whole genome shotgun (WGS) entry which is preliminary data.</text>
</comment>
<dbReference type="PANTHER" id="PTHR11567:SF110">
    <property type="entry name" value="2-PHOSPHOXYLOSE PHOSPHATASE 1"/>
    <property type="match status" value="1"/>
</dbReference>
<organism evidence="5 6">
    <name type="scientific">Apiospora arundinis</name>
    <dbReference type="NCBI Taxonomy" id="335852"/>
    <lineage>
        <taxon>Eukaryota</taxon>
        <taxon>Fungi</taxon>
        <taxon>Dikarya</taxon>
        <taxon>Ascomycota</taxon>
        <taxon>Pezizomycotina</taxon>
        <taxon>Sordariomycetes</taxon>
        <taxon>Xylariomycetidae</taxon>
        <taxon>Amphisphaeriales</taxon>
        <taxon>Apiosporaceae</taxon>
        <taxon>Apiospora</taxon>
    </lineage>
</organism>
<evidence type="ECO:0000256" key="1">
    <source>
        <dbReference type="ARBA" id="ARBA00005375"/>
    </source>
</evidence>
<evidence type="ECO:0000256" key="4">
    <source>
        <dbReference type="SAM" id="MobiDB-lite"/>
    </source>
</evidence>
<dbReference type="InterPro" id="IPR050645">
    <property type="entry name" value="Histidine_acid_phosphatase"/>
</dbReference>
<dbReference type="CDD" id="cd07061">
    <property type="entry name" value="HP_HAP_like"/>
    <property type="match status" value="1"/>
</dbReference>
<dbReference type="Proteomes" id="UP001390339">
    <property type="component" value="Unassembled WGS sequence"/>
</dbReference>
<dbReference type="SUPFAM" id="SSF53254">
    <property type="entry name" value="Phosphoglycerate mutase-like"/>
    <property type="match status" value="1"/>
</dbReference>
<accession>A0ABR2J5J7</accession>
<feature type="region of interest" description="Disordered" evidence="4">
    <location>
        <begin position="399"/>
        <end position="433"/>
    </location>
</feature>
<dbReference type="InterPro" id="IPR033379">
    <property type="entry name" value="Acid_Pase_AS"/>
</dbReference>
<keyword evidence="3" id="KW-0378">Hydrolase</keyword>
<dbReference type="EC" id="3.1.3.8" evidence="2"/>
<dbReference type="Pfam" id="PF00328">
    <property type="entry name" value="His_Phos_2"/>
    <property type="match status" value="1"/>
</dbReference>
<evidence type="ECO:0000256" key="2">
    <source>
        <dbReference type="ARBA" id="ARBA00012632"/>
    </source>
</evidence>
<protein>
    <recommendedName>
        <fullName evidence="2">3-phytase</fullName>
        <ecNumber evidence="2">3.1.3.8</ecNumber>
    </recommendedName>
</protein>
<gene>
    <name evidence="5" type="ORF">PGQ11_003312</name>
</gene>
<dbReference type="InterPro" id="IPR029033">
    <property type="entry name" value="His_PPase_superfam"/>
</dbReference>
<evidence type="ECO:0000313" key="5">
    <source>
        <dbReference type="EMBL" id="KAK8872798.1"/>
    </source>
</evidence>
<dbReference type="PROSITE" id="PS00616">
    <property type="entry name" value="HIS_ACID_PHOSPHAT_1"/>
    <property type="match status" value="1"/>
</dbReference>
<name>A0ABR2J5J7_9PEZI</name>
<dbReference type="EMBL" id="JAPCWZ010000003">
    <property type="protein sequence ID" value="KAK8872798.1"/>
    <property type="molecule type" value="Genomic_DNA"/>
</dbReference>
<dbReference type="PANTHER" id="PTHR11567">
    <property type="entry name" value="ACID PHOSPHATASE-RELATED"/>
    <property type="match status" value="1"/>
</dbReference>